<feature type="region of interest" description="Disordered" evidence="1">
    <location>
        <begin position="1"/>
        <end position="56"/>
    </location>
</feature>
<reference evidence="2" key="1">
    <citation type="journal article" date="2020" name="Nat. Commun.">
        <title>Large-scale genome sequencing of mycorrhizal fungi provides insights into the early evolution of symbiotic traits.</title>
        <authorList>
            <person name="Miyauchi S."/>
            <person name="Kiss E."/>
            <person name="Kuo A."/>
            <person name="Drula E."/>
            <person name="Kohler A."/>
            <person name="Sanchez-Garcia M."/>
            <person name="Morin E."/>
            <person name="Andreopoulos B."/>
            <person name="Barry K.W."/>
            <person name="Bonito G."/>
            <person name="Buee M."/>
            <person name="Carver A."/>
            <person name="Chen C."/>
            <person name="Cichocki N."/>
            <person name="Clum A."/>
            <person name="Culley D."/>
            <person name="Crous P.W."/>
            <person name="Fauchery L."/>
            <person name="Girlanda M."/>
            <person name="Hayes R.D."/>
            <person name="Keri Z."/>
            <person name="LaButti K."/>
            <person name="Lipzen A."/>
            <person name="Lombard V."/>
            <person name="Magnuson J."/>
            <person name="Maillard F."/>
            <person name="Murat C."/>
            <person name="Nolan M."/>
            <person name="Ohm R.A."/>
            <person name="Pangilinan J."/>
            <person name="Pereira M.F."/>
            <person name="Perotto S."/>
            <person name="Peter M."/>
            <person name="Pfister S."/>
            <person name="Riley R."/>
            <person name="Sitrit Y."/>
            <person name="Stielow J.B."/>
            <person name="Szollosi G."/>
            <person name="Zifcakova L."/>
            <person name="Stursova M."/>
            <person name="Spatafora J.W."/>
            <person name="Tedersoo L."/>
            <person name="Vaario L.M."/>
            <person name="Yamada A."/>
            <person name="Yan M."/>
            <person name="Wang P."/>
            <person name="Xu J."/>
            <person name="Bruns T."/>
            <person name="Baldrian P."/>
            <person name="Vilgalys R."/>
            <person name="Dunand C."/>
            <person name="Henrissat B."/>
            <person name="Grigoriev I.V."/>
            <person name="Hibbett D."/>
            <person name="Nagy L.G."/>
            <person name="Martin F.M."/>
        </authorList>
    </citation>
    <scope>NUCLEOTIDE SEQUENCE</scope>
    <source>
        <strain evidence="2">UH-Tt-Lm1</strain>
    </source>
</reference>
<evidence type="ECO:0000256" key="1">
    <source>
        <dbReference type="SAM" id="MobiDB-lite"/>
    </source>
</evidence>
<dbReference type="AlphaFoldDB" id="A0A9P6L1S5"/>
<dbReference type="Proteomes" id="UP000736335">
    <property type="component" value="Unassembled WGS sequence"/>
</dbReference>
<proteinExistence type="predicted"/>
<protein>
    <submittedName>
        <fullName evidence="2">Uncharacterized protein</fullName>
    </submittedName>
</protein>
<dbReference type="EMBL" id="WIUZ02000019">
    <property type="protein sequence ID" value="KAF9779514.1"/>
    <property type="molecule type" value="Genomic_DNA"/>
</dbReference>
<evidence type="ECO:0000313" key="3">
    <source>
        <dbReference type="Proteomes" id="UP000736335"/>
    </source>
</evidence>
<reference evidence="2" key="2">
    <citation type="submission" date="2020-11" db="EMBL/GenBank/DDBJ databases">
        <authorList>
            <consortium name="DOE Joint Genome Institute"/>
            <person name="Kuo A."/>
            <person name="Miyauchi S."/>
            <person name="Kiss E."/>
            <person name="Drula E."/>
            <person name="Kohler A."/>
            <person name="Sanchez-Garcia M."/>
            <person name="Andreopoulos B."/>
            <person name="Barry K.W."/>
            <person name="Bonito G."/>
            <person name="Buee M."/>
            <person name="Carver A."/>
            <person name="Chen C."/>
            <person name="Cichocki N."/>
            <person name="Clum A."/>
            <person name="Culley D."/>
            <person name="Crous P.W."/>
            <person name="Fauchery L."/>
            <person name="Girlanda M."/>
            <person name="Hayes R."/>
            <person name="Keri Z."/>
            <person name="Labutti K."/>
            <person name="Lipzen A."/>
            <person name="Lombard V."/>
            <person name="Magnuson J."/>
            <person name="Maillard F."/>
            <person name="Morin E."/>
            <person name="Murat C."/>
            <person name="Nolan M."/>
            <person name="Ohm R."/>
            <person name="Pangilinan J."/>
            <person name="Pereira M."/>
            <person name="Perotto S."/>
            <person name="Peter M."/>
            <person name="Riley R."/>
            <person name="Sitrit Y."/>
            <person name="Stielow B."/>
            <person name="Szollosi G."/>
            <person name="Zifcakova L."/>
            <person name="Stursova M."/>
            <person name="Spatafora J.W."/>
            <person name="Tedersoo L."/>
            <person name="Vaario L.-M."/>
            <person name="Yamada A."/>
            <person name="Yan M."/>
            <person name="Wang P."/>
            <person name="Xu J."/>
            <person name="Bruns T."/>
            <person name="Baldrian P."/>
            <person name="Vilgalys R."/>
            <person name="Henrissat B."/>
            <person name="Grigoriev I.V."/>
            <person name="Hibbett D."/>
            <person name="Nagy L.G."/>
            <person name="Martin F.M."/>
        </authorList>
    </citation>
    <scope>NUCLEOTIDE SEQUENCE</scope>
    <source>
        <strain evidence="2">UH-Tt-Lm1</strain>
    </source>
</reference>
<comment type="caution">
    <text evidence="2">The sequence shown here is derived from an EMBL/GenBank/DDBJ whole genome shotgun (WGS) entry which is preliminary data.</text>
</comment>
<keyword evidence="3" id="KW-1185">Reference proteome</keyword>
<dbReference type="OrthoDB" id="2143914at2759"/>
<accession>A0A9P6L1S5</accession>
<sequence>MAHDPPPLALSDIMRSFTPSPGHEGEVDEDHERAHPKKSRTASPEPLEQSEIDSMKSRLLELGISTSREPSLSTRERELADMLLRFTSSVGSDSSQLVAQAETILQLTQQRDQLLQQVQEEKLRWDAERDLWARTSEALLIKRRAGAETSKSEGTESKISYFESENKALRTKVN</sequence>
<evidence type="ECO:0000313" key="2">
    <source>
        <dbReference type="EMBL" id="KAF9779514.1"/>
    </source>
</evidence>
<organism evidence="2 3">
    <name type="scientific">Thelephora terrestris</name>
    <dbReference type="NCBI Taxonomy" id="56493"/>
    <lineage>
        <taxon>Eukaryota</taxon>
        <taxon>Fungi</taxon>
        <taxon>Dikarya</taxon>
        <taxon>Basidiomycota</taxon>
        <taxon>Agaricomycotina</taxon>
        <taxon>Agaricomycetes</taxon>
        <taxon>Thelephorales</taxon>
        <taxon>Thelephoraceae</taxon>
        <taxon>Thelephora</taxon>
    </lineage>
</organism>
<name>A0A9P6L1S5_9AGAM</name>
<gene>
    <name evidence="2" type="ORF">BJ322DRAFT_1012971</name>
</gene>